<evidence type="ECO:0000313" key="6">
    <source>
        <dbReference type="Proteomes" id="UP000789845"/>
    </source>
</evidence>
<proteinExistence type="predicted"/>
<dbReference type="AlphaFoldDB" id="A0A9C7L8W3"/>
<evidence type="ECO:0000256" key="2">
    <source>
        <dbReference type="SAM" id="Phobius"/>
    </source>
</evidence>
<evidence type="ECO:0000256" key="3">
    <source>
        <dbReference type="SAM" id="SignalP"/>
    </source>
</evidence>
<dbReference type="Proteomes" id="UP000789845">
    <property type="component" value="Unassembled WGS sequence"/>
</dbReference>
<evidence type="ECO:0000256" key="1">
    <source>
        <dbReference type="SAM" id="MobiDB-lite"/>
    </source>
</evidence>
<dbReference type="InterPro" id="IPR007621">
    <property type="entry name" value="TPM_dom"/>
</dbReference>
<evidence type="ECO:0000313" key="5">
    <source>
        <dbReference type="EMBL" id="CAG9606542.1"/>
    </source>
</evidence>
<evidence type="ECO:0000259" key="4">
    <source>
        <dbReference type="Pfam" id="PF04536"/>
    </source>
</evidence>
<dbReference type="Pfam" id="PF04536">
    <property type="entry name" value="TPM_phosphatase"/>
    <property type="match status" value="1"/>
</dbReference>
<feature type="transmembrane region" description="Helical" evidence="2">
    <location>
        <begin position="198"/>
        <end position="219"/>
    </location>
</feature>
<dbReference type="RefSeq" id="WP_230494823.1">
    <property type="nucleotide sequence ID" value="NZ_CAKJTG010000001.1"/>
</dbReference>
<name>A0A9C7L8W3_9BACI</name>
<comment type="caution">
    <text evidence="5">The sequence shown here is derived from an EMBL/GenBank/DDBJ whole genome shotgun (WGS) entry which is preliminary data.</text>
</comment>
<dbReference type="EMBL" id="CAKJTG010000001">
    <property type="protein sequence ID" value="CAG9606542.1"/>
    <property type="molecule type" value="Genomic_DNA"/>
</dbReference>
<keyword evidence="2" id="KW-0812">Transmembrane</keyword>
<organism evidence="5 6">
    <name type="scientific">Pseudoneobacillus rhizosphaerae</name>
    <dbReference type="NCBI Taxonomy" id="2880968"/>
    <lineage>
        <taxon>Bacteria</taxon>
        <taxon>Bacillati</taxon>
        <taxon>Bacillota</taxon>
        <taxon>Bacilli</taxon>
        <taxon>Bacillales</taxon>
        <taxon>Bacillaceae</taxon>
        <taxon>Pseudoneobacillus</taxon>
    </lineage>
</organism>
<dbReference type="PANTHER" id="PTHR30373:SF2">
    <property type="entry name" value="UPF0603 PROTEIN YGCG"/>
    <property type="match status" value="1"/>
</dbReference>
<feature type="region of interest" description="Disordered" evidence="1">
    <location>
        <begin position="239"/>
        <end position="260"/>
    </location>
</feature>
<dbReference type="PANTHER" id="PTHR30373">
    <property type="entry name" value="UPF0603 PROTEIN YGCG"/>
    <property type="match status" value="1"/>
</dbReference>
<dbReference type="Gene3D" id="3.10.310.50">
    <property type="match status" value="1"/>
</dbReference>
<feature type="chain" id="PRO_5039170106" description="TPM domain-containing protein" evidence="3">
    <location>
        <begin position="26"/>
        <end position="260"/>
    </location>
</feature>
<keyword evidence="2" id="KW-1133">Transmembrane helix</keyword>
<keyword evidence="3" id="KW-0732">Signal</keyword>
<feature type="signal peptide" evidence="3">
    <location>
        <begin position="1"/>
        <end position="25"/>
    </location>
</feature>
<protein>
    <recommendedName>
        <fullName evidence="4">TPM domain-containing protein</fullName>
    </recommendedName>
</protein>
<feature type="domain" description="TPM" evidence="4">
    <location>
        <begin position="39"/>
        <end position="158"/>
    </location>
</feature>
<accession>A0A9C7L8W3</accession>
<keyword evidence="2" id="KW-0472">Membrane</keyword>
<keyword evidence="6" id="KW-1185">Reference proteome</keyword>
<reference evidence="5" key="1">
    <citation type="submission" date="2021-10" db="EMBL/GenBank/DDBJ databases">
        <authorList>
            <person name="Criscuolo A."/>
        </authorList>
    </citation>
    <scope>NUCLEOTIDE SEQUENCE</scope>
    <source>
        <strain evidence="5">CIP111885</strain>
    </source>
</reference>
<gene>
    <name evidence="5" type="ORF">NEOCIP111885_00230</name>
</gene>
<sequence length="260" mass="27507">MKVSRIIGFLLLCLVCVLSVGYASAQDQTIPSPVGDIYVQDFAQVLTESEKAGIRSLGRALEDKTTAQIAVLTVDTTGDQPIQEFSNTAFRQYGIGSKSEDNGVLIVLAMADRKVWIEVGYGLEGRLPDGKVGRILDEYTIPYLKNQQPNLAIDQTYKIVTKEVLNEYGLEENQLTIGSPPSLPQQAQPTGGSGIPSWLFIIIAVVVLFLDFKFFGGFLTQMLLSIILRSGGRGGGAGGGGGFRGGGGGSSGGGGAGRGW</sequence>